<dbReference type="AlphaFoldDB" id="A0A5J4PJZ1"/>
<name>A0A5J4PJZ1_9ZZZZ</name>
<proteinExistence type="predicted"/>
<feature type="non-terminal residue" evidence="1">
    <location>
        <position position="1"/>
    </location>
</feature>
<dbReference type="EMBL" id="SNRY01007774">
    <property type="protein sequence ID" value="KAA6309775.1"/>
    <property type="molecule type" value="Genomic_DNA"/>
</dbReference>
<accession>A0A5J4PJZ1</accession>
<protein>
    <submittedName>
        <fullName evidence="1">TonB-dependent receptor SusC</fullName>
    </submittedName>
</protein>
<comment type="caution">
    <text evidence="1">The sequence shown here is derived from an EMBL/GenBank/DDBJ whole genome shotgun (WGS) entry which is preliminary data.</text>
</comment>
<keyword evidence="1" id="KW-0675">Receptor</keyword>
<reference evidence="1" key="1">
    <citation type="submission" date="2019-03" db="EMBL/GenBank/DDBJ databases">
        <title>Single cell metagenomics reveals metabolic interactions within the superorganism composed of flagellate Streblomastix strix and complex community of Bacteroidetes bacteria on its surface.</title>
        <authorList>
            <person name="Treitli S.C."/>
            <person name="Kolisko M."/>
            <person name="Husnik F."/>
            <person name="Keeling P."/>
            <person name="Hampl V."/>
        </authorList>
    </citation>
    <scope>NUCLEOTIDE SEQUENCE</scope>
    <source>
        <strain evidence="1">STM</strain>
    </source>
</reference>
<organism evidence="1">
    <name type="scientific">termite gut metagenome</name>
    <dbReference type="NCBI Taxonomy" id="433724"/>
    <lineage>
        <taxon>unclassified sequences</taxon>
        <taxon>metagenomes</taxon>
        <taxon>organismal metagenomes</taxon>
    </lineage>
</organism>
<gene>
    <name evidence="1" type="ORF">EZS27_038800</name>
</gene>
<evidence type="ECO:0000313" key="1">
    <source>
        <dbReference type="EMBL" id="KAA6309775.1"/>
    </source>
</evidence>
<sequence>SGGSDKTNYYFSVGHLNQDAMVVNYGGFQRTNIQMNIDSQINK</sequence>